<dbReference type="SUPFAM" id="SSF52113">
    <property type="entry name" value="BRCT domain"/>
    <property type="match status" value="1"/>
</dbReference>
<evidence type="ECO:0000256" key="10">
    <source>
        <dbReference type="ARBA" id="ARBA00023027"/>
    </source>
</evidence>
<comment type="function">
    <text evidence="2">DNA ligase that catalyzes the formation of phosphodiester linkages between 5'-phosphoryl and 3'-hydroxyl groups in double-stranded DNA using NAD as a coenzyme and as the energy source for the reaction. It is essential for DNA replication and repair of damaged DNA.</text>
</comment>
<dbReference type="InterPro" id="IPR033136">
    <property type="entry name" value="DNA_ligase_CS"/>
</dbReference>
<dbReference type="Gene3D" id="2.40.50.140">
    <property type="entry name" value="Nucleic acid-binding proteins"/>
    <property type="match status" value="1"/>
</dbReference>
<sequence length="665" mass="74835">MKAIEDRLKELRDILEQHNYNYYILDSPTISDGEYDVIFRELYTLETKHPELIISESPTQRVGTEPLIEFGSIEHQIPMLSLSNAMNPKELIAFDERMKKELNLKKNILYIAEPKLDGLGIELIYEQGIFIKGSTRGDGFTGEDITQNLKTIRSLPLKLIGESAPPLLEVRAEVFIKKHDFVKLNKSRESEKKPVFANPRNAAAGSMRQLDPRITIKRPLSFYCYGVGKVEGINLETHHECLLALKRMGLPINPLIKTVNGAEGIKAYYHELEKLRNELSYEIDGTVFKVNDYQLQNKLGTRSRSPRWAIAGKFKAQQATTIIHDIVVQVGRTGALTPVARLEPVHVAGVTITNATLHNQDEIDRKDIRIGDTILIERAGDVIPKIVQVILEKRPKESAPYRIDTHCPVCNQQSFKPDNEAVARCINISCPAQVKGRIQHFVSKPAMNIDGLGKRIIDRLVETGLLKTVDDIFTLEKQSLSELDGLGKKSAKKLIRSIVKSKKTVFSRFVYALGIRNVGEHTAQVLEKHYNGRLKGFKNAKPEELENIDEIGPIVAQSVAQFWQNKNNREIVNNCIERGIFLKQVTKHINQPFSGKIFVFTGSLKNFTRQGIKERVEYLGGKTAVFVSKKTSYLVAGPGAGSKLKKAKDLSVSIISEDEFLDIAH</sequence>
<dbReference type="Pfam" id="PF14520">
    <property type="entry name" value="HHH_5"/>
    <property type="match status" value="1"/>
</dbReference>
<accession>A0A381WX85</accession>
<keyword evidence="5" id="KW-0235">DNA replication</keyword>
<dbReference type="SUPFAM" id="SSF50249">
    <property type="entry name" value="Nucleic acid-binding proteins"/>
    <property type="match status" value="1"/>
</dbReference>
<dbReference type="Gene3D" id="3.40.50.10190">
    <property type="entry name" value="BRCT domain"/>
    <property type="match status" value="1"/>
</dbReference>
<dbReference type="CDD" id="cd00114">
    <property type="entry name" value="LIGANc"/>
    <property type="match status" value="1"/>
</dbReference>
<dbReference type="SUPFAM" id="SSF47781">
    <property type="entry name" value="RuvA domain 2-like"/>
    <property type="match status" value="1"/>
</dbReference>
<keyword evidence="11" id="KW-0234">DNA repair</keyword>
<dbReference type="PROSITE" id="PS01055">
    <property type="entry name" value="DNA_LIGASE_N1"/>
    <property type="match status" value="1"/>
</dbReference>
<dbReference type="InterPro" id="IPR001357">
    <property type="entry name" value="BRCT_dom"/>
</dbReference>
<dbReference type="InterPro" id="IPR012340">
    <property type="entry name" value="NA-bd_OB-fold"/>
</dbReference>
<dbReference type="Pfam" id="PF22745">
    <property type="entry name" value="Nlig-Ia"/>
    <property type="match status" value="1"/>
</dbReference>
<dbReference type="GO" id="GO:0006281">
    <property type="term" value="P:DNA repair"/>
    <property type="evidence" value="ECO:0007669"/>
    <property type="project" value="UniProtKB-KW"/>
</dbReference>
<dbReference type="Gene3D" id="1.10.287.610">
    <property type="entry name" value="Helix hairpin bin"/>
    <property type="match status" value="1"/>
</dbReference>
<dbReference type="InterPro" id="IPR003583">
    <property type="entry name" value="Hlx-hairpin-Hlx_DNA-bd_motif"/>
</dbReference>
<evidence type="ECO:0000256" key="11">
    <source>
        <dbReference type="ARBA" id="ARBA00023204"/>
    </source>
</evidence>
<dbReference type="Gene3D" id="6.20.10.30">
    <property type="match status" value="1"/>
</dbReference>
<dbReference type="InterPro" id="IPR013839">
    <property type="entry name" value="DNAligase_adenylation"/>
</dbReference>
<dbReference type="FunFam" id="1.10.150.20:FF:000007">
    <property type="entry name" value="DNA ligase"/>
    <property type="match status" value="1"/>
</dbReference>
<evidence type="ECO:0000256" key="8">
    <source>
        <dbReference type="ARBA" id="ARBA00022833"/>
    </source>
</evidence>
<keyword evidence="9" id="KW-0460">Magnesium</keyword>
<evidence type="ECO:0000256" key="12">
    <source>
        <dbReference type="ARBA" id="ARBA00034005"/>
    </source>
</evidence>
<dbReference type="HAMAP" id="MF_01588">
    <property type="entry name" value="DNA_ligase_A"/>
    <property type="match status" value="1"/>
</dbReference>
<dbReference type="PANTHER" id="PTHR23389:SF9">
    <property type="entry name" value="DNA LIGASE"/>
    <property type="match status" value="1"/>
</dbReference>
<dbReference type="SMART" id="SM00292">
    <property type="entry name" value="BRCT"/>
    <property type="match status" value="1"/>
</dbReference>
<dbReference type="CDD" id="cd17748">
    <property type="entry name" value="BRCT_DNA_ligase_like"/>
    <property type="match status" value="1"/>
</dbReference>
<dbReference type="GO" id="GO:0003677">
    <property type="term" value="F:DNA binding"/>
    <property type="evidence" value="ECO:0007669"/>
    <property type="project" value="InterPro"/>
</dbReference>
<dbReference type="FunFam" id="3.30.470.30:FF:000001">
    <property type="entry name" value="DNA ligase"/>
    <property type="match status" value="1"/>
</dbReference>
<dbReference type="GO" id="GO:0046872">
    <property type="term" value="F:metal ion binding"/>
    <property type="evidence" value="ECO:0007669"/>
    <property type="project" value="UniProtKB-KW"/>
</dbReference>
<dbReference type="InterPro" id="IPR036420">
    <property type="entry name" value="BRCT_dom_sf"/>
</dbReference>
<dbReference type="SUPFAM" id="SSF56091">
    <property type="entry name" value="DNA ligase/mRNA capping enzyme, catalytic domain"/>
    <property type="match status" value="1"/>
</dbReference>
<dbReference type="Pfam" id="PF00533">
    <property type="entry name" value="BRCT"/>
    <property type="match status" value="1"/>
</dbReference>
<evidence type="ECO:0000256" key="1">
    <source>
        <dbReference type="ARBA" id="ARBA00001946"/>
    </source>
</evidence>
<dbReference type="GO" id="GO:0003911">
    <property type="term" value="F:DNA ligase (NAD+) activity"/>
    <property type="evidence" value="ECO:0007669"/>
    <property type="project" value="UniProtKB-EC"/>
</dbReference>
<dbReference type="Gene3D" id="1.10.150.20">
    <property type="entry name" value="5' to 3' exonuclease, C-terminal subdomain"/>
    <property type="match status" value="2"/>
</dbReference>
<evidence type="ECO:0000256" key="9">
    <source>
        <dbReference type="ARBA" id="ARBA00022842"/>
    </source>
</evidence>
<dbReference type="NCBIfam" id="TIGR00575">
    <property type="entry name" value="dnlj"/>
    <property type="match status" value="1"/>
</dbReference>
<evidence type="ECO:0000259" key="13">
    <source>
        <dbReference type="PROSITE" id="PS50172"/>
    </source>
</evidence>
<evidence type="ECO:0000256" key="7">
    <source>
        <dbReference type="ARBA" id="ARBA00022763"/>
    </source>
</evidence>
<keyword evidence="4" id="KW-0436">Ligase</keyword>
<dbReference type="InterPro" id="IPR010994">
    <property type="entry name" value="RuvA_2-like"/>
</dbReference>
<evidence type="ECO:0000313" key="14">
    <source>
        <dbReference type="EMBL" id="SVA56553.1"/>
    </source>
</evidence>
<dbReference type="FunFam" id="2.40.50.140:FF:000012">
    <property type="entry name" value="DNA ligase"/>
    <property type="match status" value="1"/>
</dbReference>
<dbReference type="EC" id="6.5.1.2" evidence="3"/>
<dbReference type="NCBIfam" id="NF005932">
    <property type="entry name" value="PRK07956.1"/>
    <property type="match status" value="1"/>
</dbReference>
<comment type="catalytic activity">
    <reaction evidence="12">
        <text>NAD(+) + (deoxyribonucleotide)n-3'-hydroxyl + 5'-phospho-(deoxyribonucleotide)m = (deoxyribonucleotide)n+m + AMP + beta-nicotinamide D-nucleotide.</text>
        <dbReference type="EC" id="6.5.1.2"/>
    </reaction>
</comment>
<dbReference type="InterPro" id="IPR004149">
    <property type="entry name" value="Znf_DNAligase_C4"/>
</dbReference>
<keyword evidence="10" id="KW-0520">NAD</keyword>
<comment type="cofactor">
    <cofactor evidence="1">
        <name>Mg(2+)</name>
        <dbReference type="ChEBI" id="CHEBI:18420"/>
    </cofactor>
</comment>
<dbReference type="Pfam" id="PF01653">
    <property type="entry name" value="DNA_ligase_aden"/>
    <property type="match status" value="1"/>
</dbReference>
<organism evidence="14">
    <name type="scientific">marine metagenome</name>
    <dbReference type="NCBI Taxonomy" id="408172"/>
    <lineage>
        <taxon>unclassified sequences</taxon>
        <taxon>metagenomes</taxon>
        <taxon>ecological metagenomes</taxon>
    </lineage>
</organism>
<dbReference type="SMART" id="SM00532">
    <property type="entry name" value="LIGANc"/>
    <property type="match status" value="1"/>
</dbReference>
<evidence type="ECO:0000256" key="4">
    <source>
        <dbReference type="ARBA" id="ARBA00022598"/>
    </source>
</evidence>
<dbReference type="InterPro" id="IPR018239">
    <property type="entry name" value="DNA_ligase_AS"/>
</dbReference>
<dbReference type="SMART" id="SM00278">
    <property type="entry name" value="HhH1"/>
    <property type="match status" value="4"/>
</dbReference>
<dbReference type="PROSITE" id="PS50172">
    <property type="entry name" value="BRCT"/>
    <property type="match status" value="1"/>
</dbReference>
<dbReference type="FunFam" id="1.10.287.610:FF:000002">
    <property type="entry name" value="DNA ligase"/>
    <property type="match status" value="1"/>
</dbReference>
<dbReference type="EMBL" id="UINC01013033">
    <property type="protein sequence ID" value="SVA56553.1"/>
    <property type="molecule type" value="Genomic_DNA"/>
</dbReference>
<dbReference type="Pfam" id="PF12826">
    <property type="entry name" value="HHH_2"/>
    <property type="match status" value="1"/>
</dbReference>
<name>A0A381WX85_9ZZZZ</name>
<dbReference type="Pfam" id="PF03119">
    <property type="entry name" value="DNA_ligase_ZBD"/>
    <property type="match status" value="1"/>
</dbReference>
<dbReference type="InterPro" id="IPR004150">
    <property type="entry name" value="NAD_DNA_ligase_OB"/>
</dbReference>
<dbReference type="InterPro" id="IPR013840">
    <property type="entry name" value="DNAligase_N"/>
</dbReference>
<evidence type="ECO:0000256" key="5">
    <source>
        <dbReference type="ARBA" id="ARBA00022705"/>
    </source>
</evidence>
<keyword evidence="7" id="KW-0227">DNA damage</keyword>
<dbReference type="InterPro" id="IPR041663">
    <property type="entry name" value="DisA/LigA_HHH"/>
</dbReference>
<proteinExistence type="inferred from homology"/>
<dbReference type="PANTHER" id="PTHR23389">
    <property type="entry name" value="CHROMOSOME TRANSMISSION FIDELITY FACTOR 18"/>
    <property type="match status" value="1"/>
</dbReference>
<dbReference type="PIRSF" id="PIRSF001604">
    <property type="entry name" value="LigA"/>
    <property type="match status" value="1"/>
</dbReference>
<evidence type="ECO:0000256" key="6">
    <source>
        <dbReference type="ARBA" id="ARBA00022723"/>
    </source>
</evidence>
<evidence type="ECO:0000256" key="2">
    <source>
        <dbReference type="ARBA" id="ARBA00004067"/>
    </source>
</evidence>
<dbReference type="InterPro" id="IPR001679">
    <property type="entry name" value="DNA_ligase"/>
</dbReference>
<reference evidence="14" key="1">
    <citation type="submission" date="2018-05" db="EMBL/GenBank/DDBJ databases">
        <authorList>
            <person name="Lanie J.A."/>
            <person name="Ng W.-L."/>
            <person name="Kazmierczak K.M."/>
            <person name="Andrzejewski T.M."/>
            <person name="Davidsen T.M."/>
            <person name="Wayne K.J."/>
            <person name="Tettelin H."/>
            <person name="Glass J.I."/>
            <person name="Rusch D."/>
            <person name="Podicherti R."/>
            <person name="Tsui H.-C.T."/>
            <person name="Winkler M.E."/>
        </authorList>
    </citation>
    <scope>NUCLEOTIDE SEQUENCE</scope>
</reference>
<keyword evidence="6" id="KW-0479">Metal-binding</keyword>
<dbReference type="PROSITE" id="PS01056">
    <property type="entry name" value="DNA_LIGASE_N2"/>
    <property type="match status" value="1"/>
</dbReference>
<dbReference type="Gene3D" id="3.30.470.30">
    <property type="entry name" value="DNA ligase/mRNA capping enzyme"/>
    <property type="match status" value="1"/>
</dbReference>
<dbReference type="Pfam" id="PF03120">
    <property type="entry name" value="OB_DNA_ligase"/>
    <property type="match status" value="1"/>
</dbReference>
<gene>
    <name evidence="14" type="ORF">METZ01_LOCUS109407</name>
</gene>
<evidence type="ECO:0000256" key="3">
    <source>
        <dbReference type="ARBA" id="ARBA00012722"/>
    </source>
</evidence>
<protein>
    <recommendedName>
        <fullName evidence="3">DNA ligase (NAD(+))</fullName>
        <ecNumber evidence="3">6.5.1.2</ecNumber>
    </recommendedName>
</protein>
<keyword evidence="8" id="KW-0862">Zinc</keyword>
<dbReference type="GO" id="GO:0005829">
    <property type="term" value="C:cytosol"/>
    <property type="evidence" value="ECO:0007669"/>
    <property type="project" value="TreeGrafter"/>
</dbReference>
<dbReference type="GO" id="GO:0006260">
    <property type="term" value="P:DNA replication"/>
    <property type="evidence" value="ECO:0007669"/>
    <property type="project" value="UniProtKB-KW"/>
</dbReference>
<feature type="domain" description="BRCT" evidence="13">
    <location>
        <begin position="588"/>
        <end position="665"/>
    </location>
</feature>
<dbReference type="AlphaFoldDB" id="A0A381WX85"/>